<keyword evidence="17" id="KW-0325">Glycoprotein</keyword>
<dbReference type="GO" id="GO:0098794">
    <property type="term" value="C:postsynapse"/>
    <property type="evidence" value="ECO:0000318"/>
    <property type="project" value="GO_Central"/>
</dbReference>
<dbReference type="GO" id="GO:0042383">
    <property type="term" value="C:sarcolemma"/>
    <property type="evidence" value="ECO:0000318"/>
    <property type="project" value="GO_Central"/>
</dbReference>
<evidence type="ECO:0000313" key="23">
    <source>
        <dbReference type="Proteomes" id="UP000009022"/>
    </source>
</evidence>
<keyword evidence="5" id="KW-1003">Cell membrane</keyword>
<comment type="similarity">
    <text evidence="2">Belongs to the Ca(2+):cation antiporter (CaCA) (TC 2.A.19) family. SLC8 subfamily.</text>
</comment>
<accession>B3RSF0</accession>
<dbReference type="STRING" id="10228.B3RSF0"/>
<dbReference type="GO" id="GO:0046872">
    <property type="term" value="F:metal ion binding"/>
    <property type="evidence" value="ECO:0007669"/>
    <property type="project" value="UniProtKB-KW"/>
</dbReference>
<evidence type="ECO:0000256" key="7">
    <source>
        <dbReference type="ARBA" id="ARBA00022692"/>
    </source>
</evidence>
<dbReference type="GO" id="GO:0098703">
    <property type="term" value="P:calcium ion import across plasma membrane"/>
    <property type="evidence" value="ECO:0000318"/>
    <property type="project" value="GO_Central"/>
</dbReference>
<evidence type="ECO:0000256" key="9">
    <source>
        <dbReference type="ARBA" id="ARBA00022729"/>
    </source>
</evidence>
<feature type="transmembrane region" description="Helical" evidence="20">
    <location>
        <begin position="139"/>
        <end position="160"/>
    </location>
</feature>
<evidence type="ECO:0000256" key="12">
    <source>
        <dbReference type="ARBA" id="ARBA00022860"/>
    </source>
</evidence>
<comment type="subcellular location">
    <subcellularLocation>
        <location evidence="1">Cell membrane</location>
        <topology evidence="1">Multi-pass membrane protein</topology>
    </subcellularLocation>
</comment>
<evidence type="ECO:0000256" key="15">
    <source>
        <dbReference type="ARBA" id="ARBA00023065"/>
    </source>
</evidence>
<keyword evidence="3" id="KW-0813">Transport</keyword>
<dbReference type="EMBL" id="DS985243">
    <property type="protein sequence ID" value="EDV26503.1"/>
    <property type="molecule type" value="Genomic_DNA"/>
</dbReference>
<keyword evidence="8" id="KW-0479">Metal-binding</keyword>
<dbReference type="OrthoDB" id="418484at2759"/>
<dbReference type="PhylomeDB" id="B3RSF0"/>
<evidence type="ECO:0000256" key="3">
    <source>
        <dbReference type="ARBA" id="ARBA00022448"/>
    </source>
</evidence>
<keyword evidence="16 20" id="KW-0472">Membrane</keyword>
<dbReference type="InterPro" id="IPR044880">
    <property type="entry name" value="NCX_ion-bd_dom_sf"/>
</dbReference>
<feature type="transmembrane region" description="Helical" evidence="20">
    <location>
        <begin position="915"/>
        <end position="936"/>
    </location>
</feature>
<evidence type="ECO:0000256" key="11">
    <source>
        <dbReference type="ARBA" id="ARBA00022837"/>
    </source>
</evidence>
<keyword evidence="18" id="KW-0739">Sodium transport</keyword>
<dbReference type="Gene3D" id="1.20.1420.30">
    <property type="entry name" value="NCX, central ion-binding region"/>
    <property type="match status" value="2"/>
</dbReference>
<dbReference type="GO" id="GO:0035725">
    <property type="term" value="P:sodium ion transmembrane transport"/>
    <property type="evidence" value="ECO:0000318"/>
    <property type="project" value="GO_Central"/>
</dbReference>
<feature type="domain" description="Calx-beta" evidence="21">
    <location>
        <begin position="568"/>
        <end position="674"/>
    </location>
</feature>
<feature type="transmembrane region" description="Helical" evidence="20">
    <location>
        <begin position="44"/>
        <end position="68"/>
    </location>
</feature>
<dbReference type="Pfam" id="PF01699">
    <property type="entry name" value="Na_Ca_ex"/>
    <property type="match status" value="2"/>
</dbReference>
<keyword evidence="6" id="KW-0109">Calcium transport</keyword>
<dbReference type="InterPro" id="IPR004836">
    <property type="entry name" value="Na_Ca_Ex"/>
</dbReference>
<keyword evidence="4" id="KW-0050">Antiport</keyword>
<sequence length="945" mass="104135">MAAIPNGSTFYNFSNGFIVEYDGSCSSWLLIIGENFWHPAVRCILYIAAMIYLFVGVAIMSDVFMGAIEVITSKKKTVITYDRETGEQATKEVLIWNETVANLSLMALGSSAPEILLSIVETVSEISDPNSVADGLGSFTIIGSASFNLLIITAVCIVSVPAPHYKRVKEFGVFIITAIWSVFAYVWMLIVTTVWTPNKIDIFEAWITLAFFPLLILTAWAQDNGWWWKRHSQILPNEDKSLTVRVVGGKSRHPSASIIRSTSRELSNVHRESVASAHNSTYDLESVTKLNPGENRSRANSARTSISRSSFVYEDHGKIQVDIKPSNSFARARFRHAAIRSLMGGKRHRRSKSVTDKMVELESGLFNSSEPKMAHFVNIITHRLNEQSNASSRNIAATFVFEIAAYSVREDSGSIDLIVLLNRHRALIKKSQENKNNKTVTFGLGKSTSETIIKSLSSSFKTDKSIKSCDPITEESIQDLESSRYSDEEGDDATQNNFSVDFETRDGGAKQGVNFKYSAGRLNFTKSEYQKTITVDILNDGQYHPNLSFYVILKNPSEYSKLADPSVALVTIIDTNVPGEFQFEKAKYHVDKDSNQISLKVLRKKGVDGTVHLEFATIDGTAHGGIIPEVEENHKDYESKTDMLIFANGETEKEIVINVASHVKLDKNFLVALRNASMGARIGEIGATIVSFDIERDALGDRVAEFAALNGVEGEDVSWAEQFTNALTVGSDIDEFGEESPPSNLDYILHFIAFLWKIIAATIPPRTVLGGWPAFVLSLVYIGFLTAIIEQFGNLLGCVILLKPSVTGITIVALGTSLPDTFASRNAAVHDHSADASIGNVTGSNSVNVFLGLGLPWVLVTTYRQIMFSNSDYAISPGDMQFSVILFTVVAGAGVAILLFRRFVLGGELGGDIKWQYITAATLVLLWAVYITLASLRAYDVIRFQ</sequence>
<feature type="transmembrane region" description="Helical" evidence="20">
    <location>
        <begin position="884"/>
        <end position="903"/>
    </location>
</feature>
<evidence type="ECO:0000256" key="8">
    <source>
        <dbReference type="ARBA" id="ARBA00022723"/>
    </source>
</evidence>
<reference evidence="22 23" key="1">
    <citation type="journal article" date="2008" name="Nature">
        <title>The Trichoplax genome and the nature of placozoans.</title>
        <authorList>
            <person name="Srivastava M."/>
            <person name="Begovic E."/>
            <person name="Chapman J."/>
            <person name="Putnam N.H."/>
            <person name="Hellsten U."/>
            <person name="Kawashima T."/>
            <person name="Kuo A."/>
            <person name="Mitros T."/>
            <person name="Salamov A."/>
            <person name="Carpenter M.L."/>
            <person name="Signorovitch A.Y."/>
            <person name="Moreno M.A."/>
            <person name="Kamm K."/>
            <person name="Grimwood J."/>
            <person name="Schmutz J."/>
            <person name="Shapiro H."/>
            <person name="Grigoriev I.V."/>
            <person name="Buss L.W."/>
            <person name="Schierwater B."/>
            <person name="Dellaporta S.L."/>
            <person name="Rokhsar D.S."/>
        </authorList>
    </citation>
    <scope>NUCLEOTIDE SEQUENCE [LARGE SCALE GENOMIC DNA]</scope>
    <source>
        <strain evidence="22 23">Grell-BS-1999</strain>
    </source>
</reference>
<evidence type="ECO:0000256" key="6">
    <source>
        <dbReference type="ARBA" id="ARBA00022568"/>
    </source>
</evidence>
<feature type="transmembrane region" description="Helical" evidence="20">
    <location>
        <begin position="795"/>
        <end position="815"/>
    </location>
</feature>
<dbReference type="InParanoid" id="B3RSF0"/>
<dbReference type="Gene3D" id="2.60.40.2030">
    <property type="match status" value="2"/>
</dbReference>
<feature type="transmembrane region" description="Helical" evidence="20">
    <location>
        <begin position="769"/>
        <end position="788"/>
    </location>
</feature>
<keyword evidence="14" id="KW-0915">Sodium</keyword>
<keyword evidence="10" id="KW-0677">Repeat</keyword>
<evidence type="ECO:0000256" key="14">
    <source>
        <dbReference type="ARBA" id="ARBA00023053"/>
    </source>
</evidence>
<keyword evidence="15" id="KW-0406">Ion transport</keyword>
<keyword evidence="23" id="KW-1185">Reference proteome</keyword>
<protein>
    <recommendedName>
        <fullName evidence="21">Calx-beta domain-containing protein</fullName>
    </recommendedName>
</protein>
<dbReference type="SMART" id="SM00237">
    <property type="entry name" value="Calx_beta"/>
    <property type="match status" value="2"/>
</dbReference>
<evidence type="ECO:0000313" key="22">
    <source>
        <dbReference type="EMBL" id="EDV26503.1"/>
    </source>
</evidence>
<feature type="transmembrane region" description="Helical" evidence="20">
    <location>
        <begin position="202"/>
        <end position="221"/>
    </location>
</feature>
<keyword evidence="13 20" id="KW-1133">Transmembrane helix</keyword>
<dbReference type="InterPro" id="IPR004837">
    <property type="entry name" value="NaCa_Exmemb"/>
</dbReference>
<evidence type="ECO:0000256" key="17">
    <source>
        <dbReference type="ARBA" id="ARBA00023180"/>
    </source>
</evidence>
<dbReference type="HOGENOM" id="CLU_012872_1_0_1"/>
<keyword evidence="12" id="KW-0112">Calmodulin-binding</keyword>
<evidence type="ECO:0000256" key="13">
    <source>
        <dbReference type="ARBA" id="ARBA00022989"/>
    </source>
</evidence>
<dbReference type="KEGG" id="tad:TRIADDRAFT_54574"/>
<comment type="catalytic activity">
    <reaction evidence="19">
        <text>Ca(2+)(in) + 3 Na(+)(out) = Ca(2+)(out) + 3 Na(+)(in)</text>
        <dbReference type="Rhea" id="RHEA:69955"/>
        <dbReference type="ChEBI" id="CHEBI:29101"/>
        <dbReference type="ChEBI" id="CHEBI:29108"/>
    </reaction>
</comment>
<evidence type="ECO:0000256" key="2">
    <source>
        <dbReference type="ARBA" id="ARBA00007489"/>
    </source>
</evidence>
<dbReference type="GeneID" id="6751714"/>
<evidence type="ECO:0000256" key="20">
    <source>
        <dbReference type="SAM" id="Phobius"/>
    </source>
</evidence>
<name>B3RSF0_TRIAD</name>
<gene>
    <name evidence="22" type="ORF">TRIADDRAFT_54574</name>
</gene>
<dbReference type="AlphaFoldDB" id="B3RSF0"/>
<feature type="transmembrane region" description="Helical" evidence="20">
    <location>
        <begin position="846"/>
        <end position="863"/>
    </location>
</feature>
<evidence type="ECO:0000256" key="1">
    <source>
        <dbReference type="ARBA" id="ARBA00004651"/>
    </source>
</evidence>
<proteinExistence type="inferred from homology"/>
<dbReference type="PRINTS" id="PR01259">
    <property type="entry name" value="NACAEXCHNGR"/>
</dbReference>
<dbReference type="RefSeq" id="XP_002110499.1">
    <property type="nucleotide sequence ID" value="XM_002110463.1"/>
</dbReference>
<dbReference type="PANTHER" id="PTHR11878">
    <property type="entry name" value="SODIUM/CALCIUM EXCHANGER"/>
    <property type="match status" value="1"/>
</dbReference>
<keyword evidence="11" id="KW-0106">Calcium</keyword>
<evidence type="ECO:0000256" key="4">
    <source>
        <dbReference type="ARBA" id="ARBA00022449"/>
    </source>
</evidence>
<evidence type="ECO:0000256" key="5">
    <source>
        <dbReference type="ARBA" id="ARBA00022475"/>
    </source>
</evidence>
<dbReference type="CTD" id="6751714"/>
<keyword evidence="7 20" id="KW-0812">Transmembrane</keyword>
<dbReference type="PANTHER" id="PTHR11878:SF70">
    <property type="entry name" value="CALX-BETA DOMAIN-CONTAINING PROTEIN"/>
    <property type="match status" value="1"/>
</dbReference>
<feature type="transmembrane region" description="Helical" evidence="20">
    <location>
        <begin position="172"/>
        <end position="196"/>
    </location>
</feature>
<dbReference type="GO" id="GO:0007154">
    <property type="term" value="P:cell communication"/>
    <property type="evidence" value="ECO:0007669"/>
    <property type="project" value="InterPro"/>
</dbReference>
<dbReference type="GO" id="GO:0030424">
    <property type="term" value="C:axon"/>
    <property type="evidence" value="ECO:0000318"/>
    <property type="project" value="GO_Central"/>
</dbReference>
<dbReference type="Proteomes" id="UP000009022">
    <property type="component" value="Unassembled WGS sequence"/>
</dbReference>
<dbReference type="Pfam" id="PF03160">
    <property type="entry name" value="Calx-beta"/>
    <property type="match status" value="1"/>
</dbReference>
<dbReference type="OMA" id="IELWEAF"/>
<evidence type="ECO:0000256" key="16">
    <source>
        <dbReference type="ARBA" id="ARBA00023136"/>
    </source>
</evidence>
<dbReference type="GO" id="GO:0005432">
    <property type="term" value="F:calcium:sodium antiporter activity"/>
    <property type="evidence" value="ECO:0000318"/>
    <property type="project" value="GO_Central"/>
</dbReference>
<organism evidence="22 23">
    <name type="scientific">Trichoplax adhaerens</name>
    <name type="common">Trichoplax reptans</name>
    <dbReference type="NCBI Taxonomy" id="10228"/>
    <lineage>
        <taxon>Eukaryota</taxon>
        <taxon>Metazoa</taxon>
        <taxon>Placozoa</taxon>
        <taxon>Uniplacotomia</taxon>
        <taxon>Trichoplacea</taxon>
        <taxon>Trichoplacidae</taxon>
        <taxon>Trichoplax</taxon>
    </lineage>
</organism>
<dbReference type="eggNOG" id="KOG1306">
    <property type="taxonomic scope" value="Eukaryota"/>
</dbReference>
<evidence type="ECO:0000256" key="19">
    <source>
        <dbReference type="ARBA" id="ARBA00033667"/>
    </source>
</evidence>
<feature type="domain" description="Calx-beta" evidence="21">
    <location>
        <begin position="473"/>
        <end position="554"/>
    </location>
</feature>
<keyword evidence="9" id="KW-0732">Signal</keyword>
<evidence type="ECO:0000256" key="10">
    <source>
        <dbReference type="ARBA" id="ARBA00022737"/>
    </source>
</evidence>
<evidence type="ECO:0000259" key="21">
    <source>
        <dbReference type="SMART" id="SM00237"/>
    </source>
</evidence>
<dbReference type="InterPro" id="IPR051171">
    <property type="entry name" value="CaCA"/>
</dbReference>
<dbReference type="GO" id="GO:0005516">
    <property type="term" value="F:calmodulin binding"/>
    <property type="evidence" value="ECO:0007669"/>
    <property type="project" value="UniProtKB-KW"/>
</dbReference>
<dbReference type="SUPFAM" id="SSF141072">
    <property type="entry name" value="CalX-like"/>
    <property type="match status" value="2"/>
</dbReference>
<evidence type="ECO:0000256" key="18">
    <source>
        <dbReference type="ARBA" id="ARBA00023201"/>
    </source>
</evidence>
<dbReference type="InterPro" id="IPR003644">
    <property type="entry name" value="Calx_beta"/>
</dbReference>
<dbReference type="InterPro" id="IPR038081">
    <property type="entry name" value="CalX-like_sf"/>
</dbReference>